<evidence type="ECO:0000313" key="2">
    <source>
        <dbReference type="Proteomes" id="UP000178953"/>
    </source>
</evidence>
<comment type="caution">
    <text evidence="1">The sequence shown here is derived from an EMBL/GenBank/DDBJ whole genome shotgun (WGS) entry which is preliminary data.</text>
</comment>
<name>A0A1E8QAG8_9MYCO</name>
<dbReference type="EMBL" id="MCHX01000007">
    <property type="protein sequence ID" value="OFJ55019.1"/>
    <property type="molecule type" value="Genomic_DNA"/>
</dbReference>
<accession>A0A1E8QAG8</accession>
<sequence length="70" mass="7178">MGYQVTEVQKTLAGFDYPGTADELAKHAESNGADDGLVSTLRGLKKDSFDGPNAVMEALGSENALGGSSS</sequence>
<keyword evidence="2" id="KW-1185">Reference proteome</keyword>
<dbReference type="Pfam" id="PF11387">
    <property type="entry name" value="DUF2795"/>
    <property type="match status" value="1"/>
</dbReference>
<organism evidence="1 2">
    <name type="scientific">Mycolicibacterium grossiae</name>
    <dbReference type="NCBI Taxonomy" id="1552759"/>
    <lineage>
        <taxon>Bacteria</taxon>
        <taxon>Bacillati</taxon>
        <taxon>Actinomycetota</taxon>
        <taxon>Actinomycetes</taxon>
        <taxon>Mycobacteriales</taxon>
        <taxon>Mycobacteriaceae</taxon>
        <taxon>Mycolicibacterium</taxon>
    </lineage>
</organism>
<proteinExistence type="predicted"/>
<dbReference type="AlphaFoldDB" id="A0A1E8QAG8"/>
<dbReference type="Proteomes" id="UP000178953">
    <property type="component" value="Unassembled WGS sequence"/>
</dbReference>
<reference evidence="1 2" key="1">
    <citation type="submission" date="2016-09" db="EMBL/GenBank/DDBJ databases">
        <title>genome sequence of Mycobacterium sp. 739 SCH.</title>
        <authorList>
            <person name="Greninger A.L."/>
            <person name="Qin X."/>
            <person name="Jerome K."/>
            <person name="Vora S."/>
            <person name="Quinn K."/>
        </authorList>
    </citation>
    <scope>NUCLEOTIDE SEQUENCE [LARGE SCALE GENOMIC DNA]</scope>
    <source>
        <strain evidence="1 2">SCH</strain>
    </source>
</reference>
<dbReference type="InterPro" id="IPR021527">
    <property type="entry name" value="DUF2795"/>
</dbReference>
<gene>
    <name evidence="1" type="ORF">BEL07_04495</name>
</gene>
<dbReference type="OrthoDB" id="6161020at2"/>
<protein>
    <recommendedName>
        <fullName evidence="3">DUF2795 domain-containing protein</fullName>
    </recommendedName>
</protein>
<evidence type="ECO:0000313" key="1">
    <source>
        <dbReference type="EMBL" id="OFJ55019.1"/>
    </source>
</evidence>
<evidence type="ECO:0008006" key="3">
    <source>
        <dbReference type="Google" id="ProtNLM"/>
    </source>
</evidence>